<proteinExistence type="predicted"/>
<sequence>MNIVIVDDNAVNLMLMAALARSATGLEPLRFDDPVTGLEWCREHGADLIVVDFMMPRMDGHQFIEAVRATPHLADVPVVMVTATGQNDVRRRALEIGATDFLTKPVDSTEIKLRLRNLLQLRQAQNLLRDRAALLADEVRKATEAILLRERDLIVRLSRAAEFRDPETGGHIQRMAHYAALIARQMGEPESYAQALLTAAPMHDVGKLGTPDHILLKKGRLDGDELAVMHQHAEIGGRILADTDSPLLKLACEIAETHHEKFDGSGYPRGLKGEQIPLGGRIVAVADVFDALNSHRPYKQAWPLQDSRAYVEQHSGSHFDPRCVAAFVKGWDEVVAIRAQFPD</sequence>
<dbReference type="PANTHER" id="PTHR45228:SF1">
    <property type="entry name" value="CYCLIC DI-GMP PHOSPHODIESTERASE TM_0186"/>
    <property type="match status" value="1"/>
</dbReference>
<keyword evidence="1" id="KW-0597">Phosphoprotein</keyword>
<organism evidence="4 5">
    <name type="scientific">Piscinibacter terrae</name>
    <dbReference type="NCBI Taxonomy" id="2496871"/>
    <lineage>
        <taxon>Bacteria</taxon>
        <taxon>Pseudomonadati</taxon>
        <taxon>Pseudomonadota</taxon>
        <taxon>Betaproteobacteria</taxon>
        <taxon>Burkholderiales</taxon>
        <taxon>Sphaerotilaceae</taxon>
        <taxon>Piscinibacter</taxon>
    </lineage>
</organism>
<dbReference type="InterPro" id="IPR011006">
    <property type="entry name" value="CheY-like_superfamily"/>
</dbReference>
<accession>A0A3N7HSK2</accession>
<dbReference type="EMBL" id="QUSW01000002">
    <property type="protein sequence ID" value="RQP25260.1"/>
    <property type="molecule type" value="Genomic_DNA"/>
</dbReference>
<dbReference type="GO" id="GO:0008081">
    <property type="term" value="F:phosphoric diester hydrolase activity"/>
    <property type="evidence" value="ECO:0007669"/>
    <property type="project" value="UniProtKB-ARBA"/>
</dbReference>
<dbReference type="Gene3D" id="1.10.3210.10">
    <property type="entry name" value="Hypothetical protein af1432"/>
    <property type="match status" value="1"/>
</dbReference>
<feature type="domain" description="HD-GYP" evidence="3">
    <location>
        <begin position="146"/>
        <end position="343"/>
    </location>
</feature>
<dbReference type="CDD" id="cd00077">
    <property type="entry name" value="HDc"/>
    <property type="match status" value="1"/>
</dbReference>
<dbReference type="InterPro" id="IPR052020">
    <property type="entry name" value="Cyclic_di-GMP/3'3'-cGAMP_PDE"/>
</dbReference>
<dbReference type="SMART" id="SM00448">
    <property type="entry name" value="REC"/>
    <property type="match status" value="1"/>
</dbReference>
<dbReference type="OrthoDB" id="9763857at2"/>
<reference evidence="4 5" key="2">
    <citation type="submission" date="2018-12" db="EMBL/GenBank/DDBJ databases">
        <title>Rhizobacter gummiphilus sp. nov., a rubber-degrading bacterium isolated from the soil of a botanical garden in Japan.</title>
        <authorList>
            <person name="Shunsuke S.S."/>
        </authorList>
    </citation>
    <scope>NUCLEOTIDE SEQUENCE [LARGE SCALE GENOMIC DNA]</scope>
    <source>
        <strain evidence="4 5">S-16</strain>
    </source>
</reference>
<dbReference type="Pfam" id="PF13487">
    <property type="entry name" value="HD_5"/>
    <property type="match status" value="1"/>
</dbReference>
<dbReference type="PROSITE" id="PS51832">
    <property type="entry name" value="HD_GYP"/>
    <property type="match status" value="1"/>
</dbReference>
<evidence type="ECO:0000256" key="1">
    <source>
        <dbReference type="PROSITE-ProRule" id="PRU00169"/>
    </source>
</evidence>
<dbReference type="InterPro" id="IPR001789">
    <property type="entry name" value="Sig_transdc_resp-reg_receiver"/>
</dbReference>
<dbReference type="InterPro" id="IPR037522">
    <property type="entry name" value="HD_GYP_dom"/>
</dbReference>
<dbReference type="GO" id="GO:0000160">
    <property type="term" value="P:phosphorelay signal transduction system"/>
    <property type="evidence" value="ECO:0007669"/>
    <property type="project" value="InterPro"/>
</dbReference>
<comment type="caution">
    <text evidence="4">The sequence shown here is derived from an EMBL/GenBank/DDBJ whole genome shotgun (WGS) entry which is preliminary data.</text>
</comment>
<evidence type="ECO:0000313" key="5">
    <source>
        <dbReference type="Proteomes" id="UP000267464"/>
    </source>
</evidence>
<reference evidence="4 5" key="1">
    <citation type="submission" date="2018-08" db="EMBL/GenBank/DDBJ databases">
        <authorList>
            <person name="Khan S.A."/>
            <person name="Jeon C.O."/>
            <person name="Chun B.H."/>
            <person name="Jeong S.E."/>
        </authorList>
    </citation>
    <scope>NUCLEOTIDE SEQUENCE [LARGE SCALE GENOMIC DNA]</scope>
    <source>
        <strain evidence="4 5">S-16</strain>
    </source>
</reference>
<dbReference type="PANTHER" id="PTHR45228">
    <property type="entry name" value="CYCLIC DI-GMP PHOSPHODIESTERASE TM_0186-RELATED"/>
    <property type="match status" value="1"/>
</dbReference>
<dbReference type="CDD" id="cd17551">
    <property type="entry name" value="REC_RpfG-like"/>
    <property type="match status" value="1"/>
</dbReference>
<feature type="modified residue" description="4-aspartylphosphate" evidence="1">
    <location>
        <position position="52"/>
    </location>
</feature>
<feature type="domain" description="Response regulatory" evidence="2">
    <location>
        <begin position="2"/>
        <end position="119"/>
    </location>
</feature>
<dbReference type="Proteomes" id="UP000267464">
    <property type="component" value="Unassembled WGS sequence"/>
</dbReference>
<evidence type="ECO:0000259" key="2">
    <source>
        <dbReference type="PROSITE" id="PS50110"/>
    </source>
</evidence>
<dbReference type="Pfam" id="PF00072">
    <property type="entry name" value="Response_reg"/>
    <property type="match status" value="1"/>
</dbReference>
<evidence type="ECO:0000313" key="4">
    <source>
        <dbReference type="EMBL" id="RQP25260.1"/>
    </source>
</evidence>
<name>A0A3N7HSK2_9BURK</name>
<dbReference type="SUPFAM" id="SSF109604">
    <property type="entry name" value="HD-domain/PDEase-like"/>
    <property type="match status" value="1"/>
</dbReference>
<dbReference type="SUPFAM" id="SSF52172">
    <property type="entry name" value="CheY-like"/>
    <property type="match status" value="1"/>
</dbReference>
<dbReference type="SMART" id="SM00471">
    <property type="entry name" value="HDc"/>
    <property type="match status" value="1"/>
</dbReference>
<dbReference type="AlphaFoldDB" id="A0A3N7HSK2"/>
<evidence type="ECO:0000259" key="3">
    <source>
        <dbReference type="PROSITE" id="PS51832"/>
    </source>
</evidence>
<keyword evidence="5" id="KW-1185">Reference proteome</keyword>
<dbReference type="InterPro" id="IPR003607">
    <property type="entry name" value="HD/PDEase_dom"/>
</dbReference>
<dbReference type="RefSeq" id="WP_124540169.1">
    <property type="nucleotide sequence ID" value="NZ_QUSW01000002.1"/>
</dbReference>
<dbReference type="Gene3D" id="3.40.50.2300">
    <property type="match status" value="1"/>
</dbReference>
<gene>
    <name evidence="4" type="ORF">DZC73_10530</name>
</gene>
<dbReference type="PROSITE" id="PS50110">
    <property type="entry name" value="RESPONSE_REGULATORY"/>
    <property type="match status" value="1"/>
</dbReference>
<protein>
    <submittedName>
        <fullName evidence="4">Response regulator</fullName>
    </submittedName>
</protein>